<dbReference type="RefSeq" id="WP_143089701.1">
    <property type="nucleotide sequence ID" value="NZ_CP136592.1"/>
</dbReference>
<name>A0A1I5P8W0_9BACT</name>
<organism evidence="1 2">
    <name type="scientific">Hydrogenimonas thermophila</name>
    <dbReference type="NCBI Taxonomy" id="223786"/>
    <lineage>
        <taxon>Bacteria</taxon>
        <taxon>Pseudomonadati</taxon>
        <taxon>Campylobacterota</taxon>
        <taxon>Epsilonproteobacteria</taxon>
        <taxon>Campylobacterales</taxon>
        <taxon>Hydrogenimonadaceae</taxon>
        <taxon>Hydrogenimonas</taxon>
    </lineage>
</organism>
<evidence type="ECO:0000313" key="1">
    <source>
        <dbReference type="EMBL" id="SFP30403.1"/>
    </source>
</evidence>
<gene>
    <name evidence="1" type="ORF">SAMN05216234_11420</name>
</gene>
<keyword evidence="2" id="KW-1185">Reference proteome</keyword>
<dbReference type="EMBL" id="FOXB01000014">
    <property type="protein sequence ID" value="SFP30403.1"/>
    <property type="molecule type" value="Genomic_DNA"/>
</dbReference>
<dbReference type="STRING" id="223786.SAMN05216234_11420"/>
<reference evidence="1 2" key="1">
    <citation type="submission" date="2016-10" db="EMBL/GenBank/DDBJ databases">
        <authorList>
            <person name="de Groot N.N."/>
        </authorList>
    </citation>
    <scope>NUCLEOTIDE SEQUENCE [LARGE SCALE GENOMIC DNA]</scope>
    <source>
        <strain evidence="1 2">EP1-55-1</strain>
    </source>
</reference>
<dbReference type="AlphaFoldDB" id="A0A1I5P8W0"/>
<evidence type="ECO:0008006" key="3">
    <source>
        <dbReference type="Google" id="ProtNLM"/>
    </source>
</evidence>
<accession>A0A1I5P8W0</accession>
<dbReference type="OrthoDB" id="5751034at2"/>
<proteinExistence type="predicted"/>
<evidence type="ECO:0000313" key="2">
    <source>
        <dbReference type="Proteomes" id="UP000199227"/>
    </source>
</evidence>
<protein>
    <recommendedName>
        <fullName evidence="3">DUF3828 domain-containing protein</fullName>
    </recommendedName>
</protein>
<dbReference type="Proteomes" id="UP000199227">
    <property type="component" value="Unassembled WGS sequence"/>
</dbReference>
<sequence>MKILIIVFLFVQMLFAVEFDFKVPLESSLQESFKRYWSLKESESYDLKTLYKMELPYLRYLNPIKKYKLFVPPLEIKKVEVTKIFKNRGDKVELGAWLYNFDEEKSYFHDIWVKMDDKWYHRFIDKILPF</sequence>